<dbReference type="EMBL" id="AP029266">
    <property type="protein sequence ID" value="BFG02490.1"/>
    <property type="molecule type" value="Genomic_DNA"/>
</dbReference>
<feature type="region of interest" description="Disordered" evidence="1">
    <location>
        <begin position="213"/>
        <end position="271"/>
    </location>
</feature>
<feature type="region of interest" description="Disordered" evidence="1">
    <location>
        <begin position="115"/>
        <end position="167"/>
    </location>
</feature>
<feature type="compositionally biased region" description="Basic and acidic residues" evidence="1">
    <location>
        <begin position="386"/>
        <end position="400"/>
    </location>
</feature>
<accession>A0AAU9G3M4</accession>
<feature type="compositionally biased region" description="Basic residues" evidence="1">
    <location>
        <begin position="364"/>
        <end position="375"/>
    </location>
</feature>
<feature type="compositionally biased region" description="Basic and acidic residues" evidence="1">
    <location>
        <begin position="228"/>
        <end position="238"/>
    </location>
</feature>
<keyword evidence="3" id="KW-1185">Reference proteome</keyword>
<feature type="compositionally biased region" description="Gly residues" evidence="1">
    <location>
        <begin position="151"/>
        <end position="160"/>
    </location>
</feature>
<dbReference type="AlphaFoldDB" id="A0AAU9G3M4"/>
<dbReference type="Proteomes" id="UP001500889">
    <property type="component" value="Chromosome A"/>
</dbReference>
<feature type="region of interest" description="Disordered" evidence="1">
    <location>
        <begin position="294"/>
        <end position="313"/>
    </location>
</feature>
<sequence>MNVCVPCRRASQVQEASTGMPGLMPLQRSEAVPIPSRGRLATPPPDELLDESKPIGGELIGGRQVAQPEDILELSQDEGPEPDNSEMDLGLDLDLDLELEPELLAIAENFDPLSQADGFSPYSSPDVSTRWSSSTVSPSPPPLRPKVKGAGSKGHSGAGKGRGKSHDPVFPYPVEIAIHPLQRFYYIFSLVDSMNLQLENQKRKVSVELPKKNATGAVPKTKNNPTEMVKENAKEKENLNLNLKKKTNPSNMTPSSPGKQLQSNASSQAKPKKHYIMNIQEKPINLSSKTNFQHMMEKSSKQPIVKRRQDQGTEPLLDFDTECEFGMEHLEQYRAKASRRDYGGPFDSGEEYSSDSSPEEQTSKKKLAMKPKSKKQSIVVVATIHSEPRNSDDENQEKAGAENSAGSSARKGAGEGILIPPPECFPYDLRTNRNRRAAMTPPSSDDLIQRDPKSTSASGSAGGMQLPRNSHVACSSLSVIDEQTPNTSASL</sequence>
<evidence type="ECO:0000256" key="1">
    <source>
        <dbReference type="SAM" id="MobiDB-lite"/>
    </source>
</evidence>
<feature type="compositionally biased region" description="Acidic residues" evidence="1">
    <location>
        <begin position="70"/>
        <end position="88"/>
    </location>
</feature>
<feature type="compositionally biased region" description="Polar residues" evidence="1">
    <location>
        <begin position="248"/>
        <end position="269"/>
    </location>
</feature>
<feature type="region of interest" description="Disordered" evidence="1">
    <location>
        <begin position="30"/>
        <end position="88"/>
    </location>
</feature>
<evidence type="ECO:0000313" key="2">
    <source>
        <dbReference type="EMBL" id="BFG02490.1"/>
    </source>
</evidence>
<proteinExistence type="predicted"/>
<feature type="region of interest" description="Disordered" evidence="1">
    <location>
        <begin position="335"/>
        <end position="469"/>
    </location>
</feature>
<reference evidence="2 3" key="1">
    <citation type="submission" date="2024-02" db="EMBL/GenBank/DDBJ databases">
        <title>A chromosome-level genome assembly of Drosophila madeirensis, a fruit fly species endemic to Madeira island.</title>
        <authorList>
            <person name="Tomihara K."/>
            <person name="Llopart A."/>
            <person name="Yamamoto D."/>
        </authorList>
    </citation>
    <scope>NUCLEOTIDE SEQUENCE [LARGE SCALE GENOMIC DNA]</scope>
    <source>
        <strain evidence="2 3">RF1</strain>
    </source>
</reference>
<name>A0AAU9G3M4_DROMD</name>
<gene>
    <name evidence="2" type="ORF">DMAD_01981</name>
</gene>
<protein>
    <submittedName>
        <fullName evidence="2">Uncharacterized protein</fullName>
    </submittedName>
</protein>
<organism evidence="2 3">
    <name type="scientific">Drosophila madeirensis</name>
    <name type="common">Fruit fly</name>
    <dbReference type="NCBI Taxonomy" id="30013"/>
    <lineage>
        <taxon>Eukaryota</taxon>
        <taxon>Metazoa</taxon>
        <taxon>Ecdysozoa</taxon>
        <taxon>Arthropoda</taxon>
        <taxon>Hexapoda</taxon>
        <taxon>Insecta</taxon>
        <taxon>Pterygota</taxon>
        <taxon>Neoptera</taxon>
        <taxon>Endopterygota</taxon>
        <taxon>Diptera</taxon>
        <taxon>Brachycera</taxon>
        <taxon>Muscomorpha</taxon>
        <taxon>Ephydroidea</taxon>
        <taxon>Drosophilidae</taxon>
        <taxon>Drosophila</taxon>
        <taxon>Sophophora</taxon>
    </lineage>
</organism>
<evidence type="ECO:0000313" key="3">
    <source>
        <dbReference type="Proteomes" id="UP001500889"/>
    </source>
</evidence>
<feature type="compositionally biased region" description="Low complexity" evidence="1">
    <location>
        <begin position="127"/>
        <end position="137"/>
    </location>
</feature>